<reference evidence="3 4" key="1">
    <citation type="submission" date="2018-08" db="EMBL/GenBank/DDBJ databases">
        <title>Aeromicrobium sp. M2KJ-4, whole genome shotgun sequence.</title>
        <authorList>
            <person name="Tuo L."/>
        </authorList>
    </citation>
    <scope>NUCLEOTIDE SEQUENCE [LARGE SCALE GENOMIC DNA]</scope>
    <source>
        <strain evidence="3 4">M2KJ-4</strain>
    </source>
</reference>
<dbReference type="Gene3D" id="2.60.40.1260">
    <property type="entry name" value="Lamin Tail domain"/>
    <property type="match status" value="1"/>
</dbReference>
<dbReference type="InterPro" id="IPR005135">
    <property type="entry name" value="Endo/exonuclease/phosphatase"/>
</dbReference>
<keyword evidence="1" id="KW-0732">Signal</keyword>
<dbReference type="InterPro" id="IPR013783">
    <property type="entry name" value="Ig-like_fold"/>
</dbReference>
<protein>
    <submittedName>
        <fullName evidence="3">Glutamate--cysteine ligase</fullName>
    </submittedName>
</protein>
<evidence type="ECO:0000313" key="3">
    <source>
        <dbReference type="EMBL" id="REK70888.1"/>
    </source>
</evidence>
<keyword evidence="3" id="KW-0436">Ligase</keyword>
<dbReference type="CDD" id="cd04486">
    <property type="entry name" value="YhcR_OBF_like"/>
    <property type="match status" value="1"/>
</dbReference>
<keyword evidence="4" id="KW-1185">Reference proteome</keyword>
<dbReference type="AlphaFoldDB" id="A0A371P5Q9"/>
<dbReference type="InterPro" id="IPR036691">
    <property type="entry name" value="Endo/exonu/phosph_ase_sf"/>
</dbReference>
<dbReference type="SUPFAM" id="SSF74853">
    <property type="entry name" value="Lamin A/C globular tail domain"/>
    <property type="match status" value="1"/>
</dbReference>
<evidence type="ECO:0000259" key="2">
    <source>
        <dbReference type="PROSITE" id="PS51841"/>
    </source>
</evidence>
<dbReference type="PROSITE" id="PS51841">
    <property type="entry name" value="LTD"/>
    <property type="match status" value="1"/>
</dbReference>
<accession>A0A371P5Q9</accession>
<dbReference type="GO" id="GO:0016874">
    <property type="term" value="F:ligase activity"/>
    <property type="evidence" value="ECO:0007669"/>
    <property type="project" value="UniProtKB-KW"/>
</dbReference>
<dbReference type="Pfam" id="PF00932">
    <property type="entry name" value="LTD"/>
    <property type="match status" value="1"/>
</dbReference>
<proteinExistence type="predicted"/>
<feature type="domain" description="LTD" evidence="2">
    <location>
        <begin position="23"/>
        <end position="184"/>
    </location>
</feature>
<dbReference type="EMBL" id="QUBR01000002">
    <property type="protein sequence ID" value="REK70888.1"/>
    <property type="molecule type" value="Genomic_DNA"/>
</dbReference>
<dbReference type="InterPro" id="IPR032109">
    <property type="entry name" value="Big_3_5"/>
</dbReference>
<organism evidence="3 4">
    <name type="scientific">Aeromicrobium endophyticum</name>
    <dbReference type="NCBI Taxonomy" id="2292704"/>
    <lineage>
        <taxon>Bacteria</taxon>
        <taxon>Bacillati</taxon>
        <taxon>Actinomycetota</taxon>
        <taxon>Actinomycetes</taxon>
        <taxon>Propionibacteriales</taxon>
        <taxon>Nocardioidaceae</taxon>
        <taxon>Aeromicrobium</taxon>
    </lineage>
</organism>
<dbReference type="InterPro" id="IPR036415">
    <property type="entry name" value="Lamin_tail_dom_sf"/>
</dbReference>
<dbReference type="Pfam" id="PF16640">
    <property type="entry name" value="Big_3_5"/>
    <property type="match status" value="1"/>
</dbReference>
<evidence type="ECO:0000313" key="4">
    <source>
        <dbReference type="Proteomes" id="UP000265581"/>
    </source>
</evidence>
<dbReference type="RefSeq" id="WP_119705472.1">
    <property type="nucleotide sequence ID" value="NZ_JBHSOI010000002.1"/>
</dbReference>
<dbReference type="OrthoDB" id="1016457at2"/>
<dbReference type="Gene3D" id="3.60.10.10">
    <property type="entry name" value="Endonuclease/exonuclease/phosphatase"/>
    <property type="match status" value="1"/>
</dbReference>
<dbReference type="InterPro" id="IPR001322">
    <property type="entry name" value="Lamin_tail_dom"/>
</dbReference>
<comment type="caution">
    <text evidence="3">The sequence shown here is derived from an EMBL/GenBank/DDBJ whole genome shotgun (WGS) entry which is preliminary data.</text>
</comment>
<sequence>MKKSIVIRWAAAAAVSAASLVALPSGPASAAAGGVVINEVYLNGGSSGASYTNKFVELYNPSTDPVDLSGWSVQYKAATSTTITATNIAELGDRTIQPGGTLLVKGASNGAGGQPLPAFDVESTINPSGSAGGVVALARSTSALDSASPTAMLADTDLVDLVGYGTGDTFEKTAEPAGGYGLTASLARAAGGIDTDDNAADFAPLSPPTPLACGEACALDDTPADPVVKTIAEVQGTGTTSPLVGTNVTVEGVVTASYASGGFDGAYIQTEGTGDVDIAGHTASDGVFVSSAAFAKNVTTGDFVSVTGIVSESFGLTQIATPTGGWSVIDGQQHDPVEPATVTFPLTTAQRESLEGMLLDVRGTYTVTNNYTTDRFGDIGLVDGTKPLDSPTNVVSPGAEAAALQASNQARLITLDDGADVDRFTADKDVDLPWLTKDNQVRVGDTATVTEPVVLDFRRSLWRLQPTGRMVAGQETATFSGSRPARPVDVGGGVKIGTFNVLNYFTLTGEAYDAQPGTTCEFFRDRAGTPIAVDDCGPGPRGAATDASLARQQAKIVTAINRLGADVVSLEEVENSATLGRPRDTALSALVEALNAEAGAGTWAFVPSPAQVPTGEDVIRTAFIYQPAAVQTVGAPKILVGSSAFDNAREPLAQAFKVAGGSGASTFAVIVNHFKSKSPGSGLDADQKDGQSGSNASRKAQATALVSFADTFAQDAGTDRLFLTGDFNSYDKEDPVDIIEKAGFVNITAQKTDKETYQFEGQVGSLDHVFASPAAYSDVTGADVWNINAYESPGREYSRYNYNSVDLFDGTTPFRASDHDPEIIGFDAEQGESTSTAIDTRRSIRDGEDLTVKVSVTGDGTTPTGPVTVSDDGRVLASGELTAGAATLTVRGLGIGTHELTVAYAGDATHASSSASATTTVLRAVAGLTASVTPGTYGRGALLTVTGAPGAAGVVYVEAGGQLVGMGLMSAGTATISLSSTLPVGTTPLTVHYAGSQSFDPTSTTTSVTVGKAATVTRKIAIKPSTIVRGRTKPFVTVSVKGSGFVVDGGTVTVRAGGRTSTGTVRDGKARVRLGTFSTSGPRKKVTVTYAGNAVAEGSSTSFTVKVRRR</sequence>
<dbReference type="PANTHER" id="PTHR42834:SF1">
    <property type="entry name" value="ENDONUCLEASE_EXONUCLEASE_PHOSPHATASE FAMILY PROTEIN (AFU_ORTHOLOGUE AFUA_3G09210)"/>
    <property type="match status" value="1"/>
</dbReference>
<feature type="signal peptide" evidence="1">
    <location>
        <begin position="1"/>
        <end position="30"/>
    </location>
</feature>
<gene>
    <name evidence="3" type="ORF">DX116_17565</name>
</gene>
<dbReference type="SUPFAM" id="SSF56219">
    <property type="entry name" value="DNase I-like"/>
    <property type="match status" value="1"/>
</dbReference>
<evidence type="ECO:0000256" key="1">
    <source>
        <dbReference type="SAM" id="SignalP"/>
    </source>
</evidence>
<dbReference type="GO" id="GO:0005975">
    <property type="term" value="P:carbohydrate metabolic process"/>
    <property type="evidence" value="ECO:0007669"/>
    <property type="project" value="UniProtKB-ARBA"/>
</dbReference>
<dbReference type="Proteomes" id="UP000265581">
    <property type="component" value="Unassembled WGS sequence"/>
</dbReference>
<name>A0A371P5Q9_9ACTN</name>
<dbReference type="Gene3D" id="2.60.40.10">
    <property type="entry name" value="Immunoglobulins"/>
    <property type="match status" value="1"/>
</dbReference>
<dbReference type="Pfam" id="PF03372">
    <property type="entry name" value="Exo_endo_phos"/>
    <property type="match status" value="1"/>
</dbReference>
<dbReference type="InterPro" id="IPR047971">
    <property type="entry name" value="ExeM-like"/>
</dbReference>
<dbReference type="CDD" id="cd10283">
    <property type="entry name" value="MnuA_DNase1-like"/>
    <property type="match status" value="1"/>
</dbReference>
<dbReference type="NCBIfam" id="NF033681">
    <property type="entry name" value="ExeM_NucH_DNase"/>
    <property type="match status" value="1"/>
</dbReference>
<dbReference type="PANTHER" id="PTHR42834">
    <property type="entry name" value="ENDONUCLEASE/EXONUCLEASE/PHOSPHATASE FAMILY PROTEIN (AFU_ORTHOLOGUE AFUA_3G09210)"/>
    <property type="match status" value="1"/>
</dbReference>
<feature type="chain" id="PRO_5017059973" evidence="1">
    <location>
        <begin position="31"/>
        <end position="1110"/>
    </location>
</feature>